<evidence type="ECO:0000313" key="2">
    <source>
        <dbReference type="Proteomes" id="UP001179842"/>
    </source>
</evidence>
<evidence type="ECO:0008006" key="3">
    <source>
        <dbReference type="Google" id="ProtNLM"/>
    </source>
</evidence>
<dbReference type="InterPro" id="IPR011335">
    <property type="entry name" value="Restrct_endonuc-II-like"/>
</dbReference>
<dbReference type="RefSeq" id="WP_280101766.1">
    <property type="nucleotide sequence ID" value="NZ_CP122979.1"/>
</dbReference>
<gene>
    <name evidence="1" type="ORF">QEG99_03300</name>
</gene>
<dbReference type="Proteomes" id="UP001179842">
    <property type="component" value="Chromosome"/>
</dbReference>
<accession>A0ABY8LUS2</accession>
<evidence type="ECO:0000313" key="1">
    <source>
        <dbReference type="EMBL" id="WGI36465.1"/>
    </source>
</evidence>
<keyword evidence="2" id="KW-1185">Reference proteome</keyword>
<sequence length="122" mass="14687">MLEKNLEQRIKKFFDKNGINYFKIHGQSFQVSGIADLFVFHNFRAYALEVKRDLKKNKPTKLQTLQAKKYQKNLIYLFIDNNNYDFIIQNILKNNLEVLKHLSDKQIDYYIQFYKNGNKTTL</sequence>
<protein>
    <recommendedName>
        <fullName evidence="3">VRR-NUC domain-containing protein</fullName>
    </recommendedName>
</protein>
<reference evidence="1" key="1">
    <citation type="submission" date="2023-04" db="EMBL/GenBank/DDBJ databases">
        <title>Completed genome of Mycoplasma lagogenitalium type strain 12MS.</title>
        <authorList>
            <person name="Spergser J."/>
        </authorList>
    </citation>
    <scope>NUCLEOTIDE SEQUENCE</scope>
    <source>
        <strain evidence="1">12MS</strain>
    </source>
</reference>
<dbReference type="EMBL" id="CP122979">
    <property type="protein sequence ID" value="WGI36465.1"/>
    <property type="molecule type" value="Genomic_DNA"/>
</dbReference>
<dbReference type="Gene3D" id="3.40.1350.10">
    <property type="match status" value="1"/>
</dbReference>
<name>A0ABY8LUS2_9BACT</name>
<dbReference type="SUPFAM" id="SSF52980">
    <property type="entry name" value="Restriction endonuclease-like"/>
    <property type="match status" value="1"/>
</dbReference>
<organism evidence="1 2">
    <name type="scientific">Mesomycoplasma lagogenitalium</name>
    <dbReference type="NCBI Taxonomy" id="171286"/>
    <lineage>
        <taxon>Bacteria</taxon>
        <taxon>Bacillati</taxon>
        <taxon>Mycoplasmatota</taxon>
        <taxon>Mycoplasmoidales</taxon>
        <taxon>Metamycoplasmataceae</taxon>
        <taxon>Mesomycoplasma</taxon>
    </lineage>
</organism>
<dbReference type="InterPro" id="IPR011856">
    <property type="entry name" value="tRNA_endonuc-like_dom_sf"/>
</dbReference>
<proteinExistence type="predicted"/>